<comment type="caution">
    <text evidence="1">The sequence shown here is derived from an EMBL/GenBank/DDBJ whole genome shotgun (WGS) entry which is preliminary data.</text>
</comment>
<organism evidence="1 2">
    <name type="scientific">Leptospira interrogans str. UI 12758</name>
    <dbReference type="NCBI Taxonomy" id="1049938"/>
    <lineage>
        <taxon>Bacteria</taxon>
        <taxon>Pseudomonadati</taxon>
        <taxon>Spirochaetota</taxon>
        <taxon>Spirochaetia</taxon>
        <taxon>Leptospirales</taxon>
        <taxon>Leptospiraceae</taxon>
        <taxon>Leptospira</taxon>
    </lineage>
</organism>
<dbReference type="AlphaFoldDB" id="A0A0E2DAT0"/>
<reference evidence="1 2" key="1">
    <citation type="submission" date="2012-10" db="EMBL/GenBank/DDBJ databases">
        <authorList>
            <person name="Harkins D.M."/>
            <person name="Durkin A.S."/>
            <person name="Brinkac L.M."/>
            <person name="Haft D.H."/>
            <person name="Selengut J.D."/>
            <person name="Sanka R."/>
            <person name="DePew J."/>
            <person name="Purushe J."/>
            <person name="Chanthongthip A."/>
            <person name="Lattana O."/>
            <person name="Phetsouvanh R."/>
            <person name="Newton P.N."/>
            <person name="Vinetz J.M."/>
            <person name="Sutton G.G."/>
            <person name="Nierman W.C."/>
            <person name="Fouts D.E."/>
        </authorList>
    </citation>
    <scope>NUCLEOTIDE SEQUENCE [LARGE SCALE GENOMIC DNA]</scope>
    <source>
        <strain evidence="1 2">UI 12758</strain>
    </source>
</reference>
<accession>A0A0E2DAT0</accession>
<sequence>MKSRGLWGRIRNLVNEAENNKKPTPKRIPILKKKHNKILI</sequence>
<dbReference type="Proteomes" id="UP000001340">
    <property type="component" value="Unassembled WGS sequence"/>
</dbReference>
<evidence type="ECO:0000313" key="1">
    <source>
        <dbReference type="EMBL" id="EKR57012.1"/>
    </source>
</evidence>
<proteinExistence type="predicted"/>
<gene>
    <name evidence="1" type="ORF">LEP1GSC105_4905</name>
</gene>
<name>A0A0E2DAT0_LEPIR</name>
<evidence type="ECO:0000313" key="2">
    <source>
        <dbReference type="Proteomes" id="UP000001340"/>
    </source>
</evidence>
<protein>
    <submittedName>
        <fullName evidence="1">Uncharacterized protein</fullName>
    </submittedName>
</protein>
<dbReference type="EMBL" id="AHNR02000007">
    <property type="protein sequence ID" value="EKR57012.1"/>
    <property type="molecule type" value="Genomic_DNA"/>
</dbReference>